<evidence type="ECO:0000313" key="9">
    <source>
        <dbReference type="Proteomes" id="UP000739538"/>
    </source>
</evidence>
<reference evidence="8" key="2">
    <citation type="journal article" date="2021" name="Microbiome">
        <title>Successional dynamics and alternative stable states in a saline activated sludge microbial community over 9 years.</title>
        <authorList>
            <person name="Wang Y."/>
            <person name="Ye J."/>
            <person name="Ju F."/>
            <person name="Liu L."/>
            <person name="Boyd J.A."/>
            <person name="Deng Y."/>
            <person name="Parks D.H."/>
            <person name="Jiang X."/>
            <person name="Yin X."/>
            <person name="Woodcroft B.J."/>
            <person name="Tyson G.W."/>
            <person name="Hugenholtz P."/>
            <person name="Polz M.F."/>
            <person name="Zhang T."/>
        </authorList>
    </citation>
    <scope>NUCLEOTIDE SEQUENCE</scope>
    <source>
        <strain evidence="8">HKST-UBA02</strain>
    </source>
</reference>
<evidence type="ECO:0000256" key="7">
    <source>
        <dbReference type="HAMAP-Rule" id="MF_01416"/>
    </source>
</evidence>
<dbReference type="GO" id="GO:0046933">
    <property type="term" value="F:proton-transporting ATP synthase activity, rotational mechanism"/>
    <property type="evidence" value="ECO:0007669"/>
    <property type="project" value="UniProtKB-UniRule"/>
</dbReference>
<keyword evidence="7" id="KW-0139">CF(1)</keyword>
<name>A0A956SCJ0_UNCEI</name>
<gene>
    <name evidence="7 8" type="primary">atpH</name>
    <name evidence="8" type="ORF">KDA27_06370</name>
</gene>
<evidence type="ECO:0000256" key="2">
    <source>
        <dbReference type="ARBA" id="ARBA00022448"/>
    </source>
</evidence>
<dbReference type="SUPFAM" id="SSF47928">
    <property type="entry name" value="N-terminal domain of the delta subunit of the F1F0-ATP synthase"/>
    <property type="match status" value="1"/>
</dbReference>
<dbReference type="AlphaFoldDB" id="A0A956SCJ0"/>
<protein>
    <recommendedName>
        <fullName evidence="7">ATP synthase subunit delta</fullName>
    </recommendedName>
    <alternativeName>
        <fullName evidence="7">ATP synthase F(1) sector subunit delta</fullName>
    </alternativeName>
    <alternativeName>
        <fullName evidence="7">F-type ATPase subunit delta</fullName>
        <shortName evidence="7">F-ATPase subunit delta</shortName>
    </alternativeName>
</protein>
<evidence type="ECO:0000256" key="4">
    <source>
        <dbReference type="ARBA" id="ARBA00023065"/>
    </source>
</evidence>
<dbReference type="InterPro" id="IPR026015">
    <property type="entry name" value="ATP_synth_OSCP/delta_N_sf"/>
</dbReference>
<comment type="subcellular location">
    <subcellularLocation>
        <location evidence="7">Cell membrane</location>
        <topology evidence="7">Peripheral membrane protein</topology>
    </subcellularLocation>
    <subcellularLocation>
        <location evidence="1">Membrane</location>
    </subcellularLocation>
</comment>
<evidence type="ECO:0000256" key="6">
    <source>
        <dbReference type="ARBA" id="ARBA00023310"/>
    </source>
</evidence>
<dbReference type="SUPFAM" id="SSF160527">
    <property type="entry name" value="V-type ATPase subunit E-like"/>
    <property type="match status" value="1"/>
</dbReference>
<proteinExistence type="inferred from homology"/>
<evidence type="ECO:0000313" key="8">
    <source>
        <dbReference type="EMBL" id="MCA9755406.1"/>
    </source>
</evidence>
<comment type="caution">
    <text evidence="8">The sequence shown here is derived from an EMBL/GenBank/DDBJ whole genome shotgun (WGS) entry which is preliminary data.</text>
</comment>
<keyword evidence="6 7" id="KW-0066">ATP synthesis</keyword>
<dbReference type="Proteomes" id="UP000739538">
    <property type="component" value="Unassembled WGS sequence"/>
</dbReference>
<sequence>MIRDRGVALRYANALFGAAHARGVTQQVLGDLVALEELEGKGSALQAFLESPSVLDEDKEALVVKVLRGRAEELTVQLVLLMLRKGRIQHLPLVQKPYRKLVEEMLGEERAEVVSAVPLDAATLERMRQGLEQATGKKIQVATEVDPSILGGVVVTVGGQILDSSLRTRLGSLREELMQARVH</sequence>
<evidence type="ECO:0000256" key="1">
    <source>
        <dbReference type="ARBA" id="ARBA00004370"/>
    </source>
</evidence>
<evidence type="ECO:0000256" key="3">
    <source>
        <dbReference type="ARBA" id="ARBA00022781"/>
    </source>
</evidence>
<comment type="function">
    <text evidence="7">This protein is part of the stalk that links CF(0) to CF(1). It either transmits conformational changes from CF(0) to CF(1) or is implicated in proton conduction.</text>
</comment>
<dbReference type="Gene3D" id="1.10.520.20">
    <property type="entry name" value="N-terminal domain of the delta subunit of the F1F0-ATP synthase"/>
    <property type="match status" value="1"/>
</dbReference>
<dbReference type="HAMAP" id="MF_01416">
    <property type="entry name" value="ATP_synth_delta_bact"/>
    <property type="match status" value="1"/>
</dbReference>
<dbReference type="InterPro" id="IPR000711">
    <property type="entry name" value="ATPase_OSCP/dsu"/>
</dbReference>
<accession>A0A956SCJ0</accession>
<dbReference type="GO" id="GO:0005886">
    <property type="term" value="C:plasma membrane"/>
    <property type="evidence" value="ECO:0007669"/>
    <property type="project" value="UniProtKB-SubCell"/>
</dbReference>
<keyword evidence="4 7" id="KW-0406">Ion transport</keyword>
<dbReference type="EMBL" id="JAGQHS010000022">
    <property type="protein sequence ID" value="MCA9755406.1"/>
    <property type="molecule type" value="Genomic_DNA"/>
</dbReference>
<keyword evidence="5 7" id="KW-0472">Membrane</keyword>
<keyword evidence="7" id="KW-1003">Cell membrane</keyword>
<keyword evidence="3 7" id="KW-0375">Hydrogen ion transport</keyword>
<comment type="function">
    <text evidence="7">F(1)F(0) ATP synthase produces ATP from ADP in the presence of a proton or sodium gradient. F-type ATPases consist of two structural domains, F(1) containing the extramembraneous catalytic core and F(0) containing the membrane proton channel, linked together by a central stalk and a peripheral stalk. During catalysis, ATP synthesis in the catalytic domain of F(1) is coupled via a rotary mechanism of the central stalk subunits to proton translocation.</text>
</comment>
<dbReference type="GO" id="GO:0045259">
    <property type="term" value="C:proton-transporting ATP synthase complex"/>
    <property type="evidence" value="ECO:0007669"/>
    <property type="project" value="UniProtKB-KW"/>
</dbReference>
<dbReference type="PRINTS" id="PR00125">
    <property type="entry name" value="ATPASEDELTA"/>
</dbReference>
<evidence type="ECO:0000256" key="5">
    <source>
        <dbReference type="ARBA" id="ARBA00023136"/>
    </source>
</evidence>
<dbReference type="Pfam" id="PF00213">
    <property type="entry name" value="OSCP"/>
    <property type="match status" value="1"/>
</dbReference>
<organism evidence="8 9">
    <name type="scientific">Eiseniibacteriota bacterium</name>
    <dbReference type="NCBI Taxonomy" id="2212470"/>
    <lineage>
        <taxon>Bacteria</taxon>
        <taxon>Candidatus Eiseniibacteriota</taxon>
    </lineage>
</organism>
<reference evidence="8" key="1">
    <citation type="submission" date="2020-04" db="EMBL/GenBank/DDBJ databases">
        <authorList>
            <person name="Zhang T."/>
        </authorList>
    </citation>
    <scope>NUCLEOTIDE SEQUENCE</scope>
    <source>
        <strain evidence="8">HKST-UBA02</strain>
    </source>
</reference>
<comment type="similarity">
    <text evidence="7">Belongs to the ATPase delta chain family.</text>
</comment>
<dbReference type="NCBIfam" id="TIGR01145">
    <property type="entry name" value="ATP_synt_delta"/>
    <property type="match status" value="1"/>
</dbReference>
<keyword evidence="2 7" id="KW-0813">Transport</keyword>
<dbReference type="PANTHER" id="PTHR11910">
    <property type="entry name" value="ATP SYNTHASE DELTA CHAIN"/>
    <property type="match status" value="1"/>
</dbReference>